<evidence type="ECO:0000313" key="1">
    <source>
        <dbReference type="EMBL" id="GMF26722.1"/>
    </source>
</evidence>
<dbReference type="EMBL" id="BSXT01000410">
    <property type="protein sequence ID" value="GMF26722.1"/>
    <property type="molecule type" value="Genomic_DNA"/>
</dbReference>
<evidence type="ECO:0000313" key="2">
    <source>
        <dbReference type="Proteomes" id="UP001165121"/>
    </source>
</evidence>
<sequence length="189" mass="21800">MTGDSKRSKNTGMRELLSKVTTTISEVRAVEVMADLYAELIAMLGFGKERKLVGYKPHRFMGLTPVFRRILKHWAVLEMWYEERARKFEQGGNDLPNPFPLTGRKLEMEQLLWRSAFRKWEVSEESPGSDLMPHGTIIPIHRIRSSEGCNHFDSGTEINRYQNVGTLRLVPMEKPVKAESYPRSKYRGG</sequence>
<dbReference type="Proteomes" id="UP001165121">
    <property type="component" value="Unassembled WGS sequence"/>
</dbReference>
<dbReference type="OrthoDB" id="162805at2759"/>
<protein>
    <submittedName>
        <fullName evidence="1">Unnamed protein product</fullName>
    </submittedName>
</protein>
<accession>A0A9W6U182</accession>
<reference evidence="1" key="1">
    <citation type="submission" date="2023-04" db="EMBL/GenBank/DDBJ databases">
        <title>Phytophthora fragariaefolia NBRC 109709.</title>
        <authorList>
            <person name="Ichikawa N."/>
            <person name="Sato H."/>
            <person name="Tonouchi N."/>
        </authorList>
    </citation>
    <scope>NUCLEOTIDE SEQUENCE</scope>
    <source>
        <strain evidence="1">NBRC 109709</strain>
    </source>
</reference>
<organism evidence="1 2">
    <name type="scientific">Phytophthora fragariaefolia</name>
    <dbReference type="NCBI Taxonomy" id="1490495"/>
    <lineage>
        <taxon>Eukaryota</taxon>
        <taxon>Sar</taxon>
        <taxon>Stramenopiles</taxon>
        <taxon>Oomycota</taxon>
        <taxon>Peronosporomycetes</taxon>
        <taxon>Peronosporales</taxon>
        <taxon>Peronosporaceae</taxon>
        <taxon>Phytophthora</taxon>
    </lineage>
</organism>
<gene>
    <name evidence="1" type="ORF">Pfra01_000512700</name>
</gene>
<proteinExistence type="predicted"/>
<comment type="caution">
    <text evidence="1">The sequence shown here is derived from an EMBL/GenBank/DDBJ whole genome shotgun (WGS) entry which is preliminary data.</text>
</comment>
<name>A0A9W6U182_9STRA</name>
<dbReference type="AlphaFoldDB" id="A0A9W6U182"/>
<keyword evidence="2" id="KW-1185">Reference proteome</keyword>